<evidence type="ECO:0000259" key="4">
    <source>
        <dbReference type="PROSITE" id="PS50835"/>
    </source>
</evidence>
<evidence type="ECO:0000313" key="6">
    <source>
        <dbReference type="Proteomes" id="UP000694391"/>
    </source>
</evidence>
<dbReference type="PANTHER" id="PTHR11738:SF185">
    <property type="entry name" value="PLATELET GLYCOPROTEIN VI"/>
    <property type="match status" value="1"/>
</dbReference>
<dbReference type="Ensembl" id="ENSCAFT00020024711.1">
    <property type="protein sequence ID" value="ENSCAFP00020021344.1"/>
    <property type="gene ID" value="ENSCAFG00020016869.1"/>
</dbReference>
<dbReference type="Gene3D" id="2.60.40.10">
    <property type="entry name" value="Immunoglobulins"/>
    <property type="match status" value="2"/>
</dbReference>
<proteinExistence type="predicted"/>
<dbReference type="AlphaFoldDB" id="A0A8C0KWY5"/>
<keyword evidence="1" id="KW-0732">Signal</keyword>
<dbReference type="InterPro" id="IPR003599">
    <property type="entry name" value="Ig_sub"/>
</dbReference>
<dbReference type="GeneTree" id="ENSGT01100000263478"/>
<dbReference type="GO" id="GO:0007166">
    <property type="term" value="P:cell surface receptor signaling pathway"/>
    <property type="evidence" value="ECO:0007669"/>
    <property type="project" value="UniProtKB-ARBA"/>
</dbReference>
<name>A0A8C0KWY5_CANLU</name>
<dbReference type="InterPro" id="IPR007110">
    <property type="entry name" value="Ig-like_dom"/>
</dbReference>
<dbReference type="InterPro" id="IPR003598">
    <property type="entry name" value="Ig_sub2"/>
</dbReference>
<reference evidence="5" key="1">
    <citation type="submission" date="2025-08" db="UniProtKB">
        <authorList>
            <consortium name="Ensembl"/>
        </authorList>
    </citation>
    <scope>IDENTIFICATION</scope>
</reference>
<feature type="domain" description="Ig-like" evidence="4">
    <location>
        <begin position="103"/>
        <end position="169"/>
    </location>
</feature>
<dbReference type="GO" id="GO:0005886">
    <property type="term" value="C:plasma membrane"/>
    <property type="evidence" value="ECO:0007669"/>
    <property type="project" value="TreeGrafter"/>
</dbReference>
<dbReference type="InterPro" id="IPR050412">
    <property type="entry name" value="Ig-like_Receptors_ImmuneReg"/>
</dbReference>
<organism evidence="5 6">
    <name type="scientific">Canis lupus dingo</name>
    <name type="common">dingo</name>
    <dbReference type="NCBI Taxonomy" id="286419"/>
    <lineage>
        <taxon>Eukaryota</taxon>
        <taxon>Metazoa</taxon>
        <taxon>Chordata</taxon>
        <taxon>Craniata</taxon>
        <taxon>Vertebrata</taxon>
        <taxon>Euteleostomi</taxon>
        <taxon>Mammalia</taxon>
        <taxon>Eutheria</taxon>
        <taxon>Laurasiatheria</taxon>
        <taxon>Carnivora</taxon>
        <taxon>Caniformia</taxon>
        <taxon>Canidae</taxon>
        <taxon>Canis</taxon>
    </lineage>
</organism>
<dbReference type="Pfam" id="PF00047">
    <property type="entry name" value="ig"/>
    <property type="match status" value="1"/>
</dbReference>
<dbReference type="InterPro" id="IPR013151">
    <property type="entry name" value="Immunoglobulin_dom"/>
</dbReference>
<keyword evidence="6" id="KW-1185">Reference proteome</keyword>
<sequence>MAPSLPALLCLGTLPKPSLQALPSSLAPLKTQVTIRCQGPPDVDLYRLEKLRSRKYQDRPVLFIKTMEESFAGCYRCSYQNGTLWSPPSNQLELVATGVYAKPSLSAQPSLAVSQGGDVTLRCQSKYSFDQFALYKEGDTEPHKQSAEQYWANFPITAVTVAHSGIYRCYSFSSKFPYLWSAPSDPLELVVTGEGDAVQAFLLQLLHTLVEVPGEGPTGVKGVGGEEKPEALEGVFIIS</sequence>
<dbReference type="FunFam" id="2.60.40.10:FF:000049">
    <property type="entry name" value="Leukocyte immunoglobulin-like receptor subfamily B member 1"/>
    <property type="match status" value="2"/>
</dbReference>
<reference evidence="5" key="2">
    <citation type="submission" date="2025-09" db="UniProtKB">
        <authorList>
            <consortium name="Ensembl"/>
        </authorList>
    </citation>
    <scope>IDENTIFICATION</scope>
</reference>
<protein>
    <recommendedName>
        <fullName evidence="4">Ig-like domain-containing protein</fullName>
    </recommendedName>
</protein>
<dbReference type="SMART" id="SM00409">
    <property type="entry name" value="IG"/>
    <property type="match status" value="2"/>
</dbReference>
<dbReference type="GO" id="GO:0002764">
    <property type="term" value="P:immune response-regulating signaling pathway"/>
    <property type="evidence" value="ECO:0007669"/>
    <property type="project" value="TreeGrafter"/>
</dbReference>
<dbReference type="PROSITE" id="PS50835">
    <property type="entry name" value="IG_LIKE"/>
    <property type="match status" value="1"/>
</dbReference>
<evidence type="ECO:0000256" key="1">
    <source>
        <dbReference type="ARBA" id="ARBA00022729"/>
    </source>
</evidence>
<dbReference type="SUPFAM" id="SSF48726">
    <property type="entry name" value="Immunoglobulin"/>
    <property type="match status" value="2"/>
</dbReference>
<dbReference type="InterPro" id="IPR036179">
    <property type="entry name" value="Ig-like_dom_sf"/>
</dbReference>
<dbReference type="InterPro" id="IPR013783">
    <property type="entry name" value="Ig-like_fold"/>
</dbReference>
<evidence type="ECO:0000313" key="5">
    <source>
        <dbReference type="Ensembl" id="ENSCAFP00020021344.1"/>
    </source>
</evidence>
<keyword evidence="2" id="KW-1015">Disulfide bond</keyword>
<keyword evidence="3" id="KW-0393">Immunoglobulin domain</keyword>
<evidence type="ECO:0000256" key="2">
    <source>
        <dbReference type="ARBA" id="ARBA00023157"/>
    </source>
</evidence>
<dbReference type="SMART" id="SM00408">
    <property type="entry name" value="IGc2"/>
    <property type="match status" value="2"/>
</dbReference>
<dbReference type="PANTHER" id="PTHR11738">
    <property type="entry name" value="MHC CLASS I NK CELL RECEPTOR"/>
    <property type="match status" value="1"/>
</dbReference>
<evidence type="ECO:0000256" key="3">
    <source>
        <dbReference type="ARBA" id="ARBA00023319"/>
    </source>
</evidence>
<dbReference type="Proteomes" id="UP000694391">
    <property type="component" value="Unplaced"/>
</dbReference>
<accession>A0A8C0KWY5</accession>